<dbReference type="Pfam" id="PF17820">
    <property type="entry name" value="PDZ_6"/>
    <property type="match status" value="1"/>
</dbReference>
<evidence type="ECO:0000256" key="2">
    <source>
        <dbReference type="ARBA" id="ARBA00004141"/>
    </source>
</evidence>
<feature type="domain" description="PDZ" evidence="13">
    <location>
        <begin position="182"/>
        <end position="230"/>
    </location>
</feature>
<accession>A0A1G6HAK4</accession>
<comment type="subcellular location">
    <subcellularLocation>
        <location evidence="2">Membrane</location>
        <topology evidence="2">Multi-pass membrane protein</topology>
    </subcellularLocation>
</comment>
<dbReference type="PANTHER" id="PTHR42837:SF2">
    <property type="entry name" value="MEMBRANE METALLOPROTEASE ARASP2, CHLOROPLASTIC-RELATED"/>
    <property type="match status" value="1"/>
</dbReference>
<evidence type="ECO:0000256" key="5">
    <source>
        <dbReference type="ARBA" id="ARBA00022692"/>
    </source>
</evidence>
<evidence type="ECO:0000256" key="3">
    <source>
        <dbReference type="ARBA" id="ARBA00007931"/>
    </source>
</evidence>
<evidence type="ECO:0000256" key="11">
    <source>
        <dbReference type="SAM" id="Phobius"/>
    </source>
</evidence>
<feature type="transmembrane region" description="Helical" evidence="11">
    <location>
        <begin position="127"/>
        <end position="148"/>
    </location>
</feature>
<evidence type="ECO:0000313" key="14">
    <source>
        <dbReference type="EMBL" id="SDB91174.1"/>
    </source>
</evidence>
<dbReference type="InterPro" id="IPR004387">
    <property type="entry name" value="Pept_M50_Zn"/>
</dbReference>
<evidence type="ECO:0000259" key="13">
    <source>
        <dbReference type="Pfam" id="PF17820"/>
    </source>
</evidence>
<evidence type="ECO:0000256" key="9">
    <source>
        <dbReference type="ARBA" id="ARBA00023049"/>
    </source>
</evidence>
<gene>
    <name evidence="14" type="ORF">GA0111570_10832</name>
</gene>
<dbReference type="InterPro" id="IPR041489">
    <property type="entry name" value="PDZ_6"/>
</dbReference>
<dbReference type="InterPro" id="IPR008915">
    <property type="entry name" value="Peptidase_M50"/>
</dbReference>
<evidence type="ECO:0000256" key="6">
    <source>
        <dbReference type="ARBA" id="ARBA00022801"/>
    </source>
</evidence>
<dbReference type="GO" id="GO:0004222">
    <property type="term" value="F:metalloendopeptidase activity"/>
    <property type="evidence" value="ECO:0007669"/>
    <property type="project" value="InterPro"/>
</dbReference>
<sequence>METVWYLLGAVVFFALIMVSIALHEVGHLIPAKLFGVKVTEYFVGFGRTLWKRRIGSTDYGVKALPLGGYVRLVGMYPPAPGDNHVRASGTNALQQIAEDARAYEWEEITPEDDGKLLFQKPVWQRIVIMSGGVAMNLLLAFLLLLGVTAGAGVARPTLAVASVPECVIPANRADRHCGPGDPKTPAYEMGLKPGDVLVSFNGQRLQDWDQVSGLIRANLSAPATLVVQRDGQQVPLPTVPTVTTGVPSRLDPGRNIEAGFLGVTPKVEVQRGGPVAVGKDMWTMSKQSAYALLRFPVKVWRTGVDMVTGRPRDVYGPVSVVGASRVAGEIVTTNLLTSGSKVAVVAQLLGSVNLFLALFNIVPLPPLDGGHVAGAIWDGVRRTIARLRRRAMPPPFDTAKLLPISWAVTALFIVSGAVLIIADLINPIRLF</sequence>
<keyword evidence="4 14" id="KW-0645">Protease</keyword>
<feature type="transmembrane region" description="Helical" evidence="11">
    <location>
        <begin position="6"/>
        <end position="23"/>
    </location>
</feature>
<keyword evidence="5 11" id="KW-0812">Transmembrane</keyword>
<dbReference type="AlphaFoldDB" id="A0A1G6HAK4"/>
<feature type="transmembrane region" description="Helical" evidence="11">
    <location>
        <begin position="405"/>
        <end position="426"/>
    </location>
</feature>
<evidence type="ECO:0000259" key="12">
    <source>
        <dbReference type="Pfam" id="PF02163"/>
    </source>
</evidence>
<dbReference type="GO" id="GO:0006508">
    <property type="term" value="P:proteolysis"/>
    <property type="evidence" value="ECO:0007669"/>
    <property type="project" value="UniProtKB-KW"/>
</dbReference>
<keyword evidence="8 11" id="KW-1133">Transmembrane helix</keyword>
<dbReference type="InterPro" id="IPR036034">
    <property type="entry name" value="PDZ_sf"/>
</dbReference>
<evidence type="ECO:0000256" key="8">
    <source>
        <dbReference type="ARBA" id="ARBA00022989"/>
    </source>
</evidence>
<keyword evidence="15" id="KW-1185">Reference proteome</keyword>
<name>A0A1G6HAK4_9ACTN</name>
<dbReference type="STRING" id="1577474.GA0111570_10832"/>
<dbReference type="SUPFAM" id="SSF50156">
    <property type="entry name" value="PDZ domain-like"/>
    <property type="match status" value="1"/>
</dbReference>
<feature type="domain" description="Peptidase M50" evidence="12">
    <location>
        <begin position="13"/>
        <end position="389"/>
    </location>
</feature>
<dbReference type="OrthoDB" id="9782003at2"/>
<dbReference type="GO" id="GO:0016020">
    <property type="term" value="C:membrane"/>
    <property type="evidence" value="ECO:0007669"/>
    <property type="project" value="UniProtKB-SubCell"/>
</dbReference>
<dbReference type="CDD" id="cd06163">
    <property type="entry name" value="S2P-M50_PDZ_RseP-like"/>
    <property type="match status" value="1"/>
</dbReference>
<evidence type="ECO:0000256" key="10">
    <source>
        <dbReference type="ARBA" id="ARBA00023136"/>
    </source>
</evidence>
<dbReference type="PANTHER" id="PTHR42837">
    <property type="entry name" value="REGULATOR OF SIGMA-E PROTEASE RSEP"/>
    <property type="match status" value="1"/>
</dbReference>
<evidence type="ECO:0000256" key="4">
    <source>
        <dbReference type="ARBA" id="ARBA00022670"/>
    </source>
</evidence>
<dbReference type="Pfam" id="PF02163">
    <property type="entry name" value="Peptidase_M50"/>
    <property type="match status" value="1"/>
</dbReference>
<protein>
    <submittedName>
        <fullName evidence="14">RIP metalloprotease RseP</fullName>
    </submittedName>
</protein>
<evidence type="ECO:0000313" key="15">
    <source>
        <dbReference type="Proteomes" id="UP000199086"/>
    </source>
</evidence>
<reference evidence="14 15" key="1">
    <citation type="submission" date="2016-06" db="EMBL/GenBank/DDBJ databases">
        <authorList>
            <person name="Olsen C.W."/>
            <person name="Carey S."/>
            <person name="Hinshaw L."/>
            <person name="Karasin A.I."/>
        </authorList>
    </citation>
    <scope>NUCLEOTIDE SEQUENCE [LARGE SCALE GENOMIC DNA]</scope>
    <source>
        <strain evidence="14 15">LZ-22</strain>
    </source>
</reference>
<comment type="similarity">
    <text evidence="3">Belongs to the peptidase M50B family.</text>
</comment>
<keyword evidence="9 14" id="KW-0482">Metalloprotease</keyword>
<keyword evidence="7" id="KW-0862">Zinc</keyword>
<dbReference type="Gene3D" id="2.30.42.10">
    <property type="match status" value="1"/>
</dbReference>
<dbReference type="RefSeq" id="WP_092611521.1">
    <property type="nucleotide sequence ID" value="NZ_FMYF01000008.1"/>
</dbReference>
<organism evidence="14 15">
    <name type="scientific">Raineyella antarctica</name>
    <dbReference type="NCBI Taxonomy" id="1577474"/>
    <lineage>
        <taxon>Bacteria</taxon>
        <taxon>Bacillati</taxon>
        <taxon>Actinomycetota</taxon>
        <taxon>Actinomycetes</taxon>
        <taxon>Propionibacteriales</taxon>
        <taxon>Propionibacteriaceae</taxon>
        <taxon>Raineyella</taxon>
    </lineage>
</organism>
<keyword evidence="6" id="KW-0378">Hydrolase</keyword>
<evidence type="ECO:0000256" key="1">
    <source>
        <dbReference type="ARBA" id="ARBA00001947"/>
    </source>
</evidence>
<proteinExistence type="inferred from homology"/>
<comment type="cofactor">
    <cofactor evidence="1">
        <name>Zn(2+)</name>
        <dbReference type="ChEBI" id="CHEBI:29105"/>
    </cofactor>
</comment>
<keyword evidence="10 11" id="KW-0472">Membrane</keyword>
<evidence type="ECO:0000256" key="7">
    <source>
        <dbReference type="ARBA" id="ARBA00022833"/>
    </source>
</evidence>
<dbReference type="EMBL" id="FMYF01000008">
    <property type="protein sequence ID" value="SDB91174.1"/>
    <property type="molecule type" value="Genomic_DNA"/>
</dbReference>
<dbReference type="Proteomes" id="UP000199086">
    <property type="component" value="Unassembled WGS sequence"/>
</dbReference>